<evidence type="ECO:0000259" key="6">
    <source>
        <dbReference type="PROSITE" id="PS50045"/>
    </source>
</evidence>
<evidence type="ECO:0000256" key="1">
    <source>
        <dbReference type="ARBA" id="ARBA00022741"/>
    </source>
</evidence>
<dbReference type="Pfam" id="PF00158">
    <property type="entry name" value="Sigma54_activat"/>
    <property type="match status" value="1"/>
</dbReference>
<dbReference type="SUPFAM" id="SSF55781">
    <property type="entry name" value="GAF domain-like"/>
    <property type="match status" value="1"/>
</dbReference>
<evidence type="ECO:0000256" key="3">
    <source>
        <dbReference type="ARBA" id="ARBA00023015"/>
    </source>
</evidence>
<reference evidence="7 8" key="1">
    <citation type="submission" date="2021-08" db="EMBL/GenBank/DDBJ databases">
        <title>Rheinheimera aquimaris sp. nov., isolated from seawater of the East Sea in Korea.</title>
        <authorList>
            <person name="Kim K.H."/>
            <person name="Wenting R."/>
            <person name="Kim K.R."/>
            <person name="Jeon C.O."/>
        </authorList>
    </citation>
    <scope>NUCLEOTIDE SEQUENCE [LARGE SCALE GENOMIC DNA]</scope>
    <source>
        <strain evidence="7 8">MA-13</strain>
    </source>
</reference>
<dbReference type="Gene3D" id="3.40.50.300">
    <property type="entry name" value="P-loop containing nucleotide triphosphate hydrolases"/>
    <property type="match status" value="1"/>
</dbReference>
<dbReference type="Pfam" id="PF02954">
    <property type="entry name" value="HTH_8"/>
    <property type="match status" value="1"/>
</dbReference>
<protein>
    <submittedName>
        <fullName evidence="7">Sigma 54-interacting transcriptional regulator</fullName>
    </submittedName>
</protein>
<gene>
    <name evidence="7" type="ORF">I4W93_017630</name>
</gene>
<dbReference type="Proteomes" id="UP000663814">
    <property type="component" value="Unassembled WGS sequence"/>
</dbReference>
<dbReference type="InterPro" id="IPR027417">
    <property type="entry name" value="P-loop_NTPase"/>
</dbReference>
<dbReference type="Gene3D" id="1.10.8.60">
    <property type="match status" value="1"/>
</dbReference>
<dbReference type="SMART" id="SM00382">
    <property type="entry name" value="AAA"/>
    <property type="match status" value="1"/>
</dbReference>
<keyword evidence="1" id="KW-0547">Nucleotide-binding</keyword>
<keyword evidence="2" id="KW-0067">ATP-binding</keyword>
<dbReference type="InterPro" id="IPR003593">
    <property type="entry name" value="AAA+_ATPase"/>
</dbReference>
<dbReference type="RefSeq" id="WP_205312147.1">
    <property type="nucleotide sequence ID" value="NZ_JAERPS020000007.1"/>
</dbReference>
<dbReference type="InterPro" id="IPR029016">
    <property type="entry name" value="GAF-like_dom_sf"/>
</dbReference>
<dbReference type="PROSITE" id="PS50045">
    <property type="entry name" value="SIGMA54_INTERACT_4"/>
    <property type="match status" value="1"/>
</dbReference>
<evidence type="ECO:0000256" key="2">
    <source>
        <dbReference type="ARBA" id="ARBA00022840"/>
    </source>
</evidence>
<dbReference type="Gene3D" id="3.30.450.40">
    <property type="match status" value="1"/>
</dbReference>
<dbReference type="InterPro" id="IPR002197">
    <property type="entry name" value="HTH_Fis"/>
</dbReference>
<dbReference type="InterPro" id="IPR025944">
    <property type="entry name" value="Sigma_54_int_dom_CS"/>
</dbReference>
<keyword evidence="4" id="KW-0238">DNA-binding</keyword>
<evidence type="ECO:0000256" key="5">
    <source>
        <dbReference type="ARBA" id="ARBA00023163"/>
    </source>
</evidence>
<dbReference type="EMBL" id="JAERPS020000007">
    <property type="protein sequence ID" value="MBZ9613418.1"/>
    <property type="molecule type" value="Genomic_DNA"/>
</dbReference>
<dbReference type="PRINTS" id="PR01590">
    <property type="entry name" value="HTHFIS"/>
</dbReference>
<evidence type="ECO:0000313" key="7">
    <source>
        <dbReference type="EMBL" id="MBZ9613418.1"/>
    </source>
</evidence>
<dbReference type="PROSITE" id="PS00688">
    <property type="entry name" value="SIGMA54_INTERACT_3"/>
    <property type="match status" value="1"/>
</dbReference>
<keyword evidence="8" id="KW-1185">Reference proteome</keyword>
<accession>A0ABS7XCY3</accession>
<dbReference type="PROSITE" id="PS00676">
    <property type="entry name" value="SIGMA54_INTERACT_2"/>
    <property type="match status" value="1"/>
</dbReference>
<dbReference type="InterPro" id="IPR025662">
    <property type="entry name" value="Sigma_54_int_dom_ATP-bd_1"/>
</dbReference>
<dbReference type="InterPro" id="IPR003018">
    <property type="entry name" value="GAF"/>
</dbReference>
<dbReference type="Pfam" id="PF01590">
    <property type="entry name" value="GAF"/>
    <property type="match status" value="1"/>
</dbReference>
<dbReference type="PROSITE" id="PS00675">
    <property type="entry name" value="SIGMA54_INTERACT_1"/>
    <property type="match status" value="1"/>
</dbReference>
<dbReference type="SUPFAM" id="SSF46689">
    <property type="entry name" value="Homeodomain-like"/>
    <property type="match status" value="1"/>
</dbReference>
<evidence type="ECO:0000256" key="4">
    <source>
        <dbReference type="ARBA" id="ARBA00023125"/>
    </source>
</evidence>
<proteinExistence type="predicted"/>
<dbReference type="PANTHER" id="PTHR32071">
    <property type="entry name" value="TRANSCRIPTIONAL REGULATORY PROTEIN"/>
    <property type="match status" value="1"/>
</dbReference>
<keyword evidence="3" id="KW-0805">Transcription regulation</keyword>
<dbReference type="SMART" id="SM00065">
    <property type="entry name" value="GAF"/>
    <property type="match status" value="1"/>
</dbReference>
<dbReference type="SUPFAM" id="SSF52540">
    <property type="entry name" value="P-loop containing nucleoside triphosphate hydrolases"/>
    <property type="match status" value="1"/>
</dbReference>
<dbReference type="InterPro" id="IPR002078">
    <property type="entry name" value="Sigma_54_int"/>
</dbReference>
<dbReference type="InterPro" id="IPR058031">
    <property type="entry name" value="AAA_lid_NorR"/>
</dbReference>
<dbReference type="InterPro" id="IPR025943">
    <property type="entry name" value="Sigma_54_int_dom_ATP-bd_2"/>
</dbReference>
<dbReference type="Pfam" id="PF25601">
    <property type="entry name" value="AAA_lid_14"/>
    <property type="match status" value="1"/>
</dbReference>
<dbReference type="CDD" id="cd00009">
    <property type="entry name" value="AAA"/>
    <property type="match status" value="1"/>
</dbReference>
<dbReference type="Gene3D" id="1.10.10.60">
    <property type="entry name" value="Homeodomain-like"/>
    <property type="match status" value="1"/>
</dbReference>
<dbReference type="InterPro" id="IPR009057">
    <property type="entry name" value="Homeodomain-like_sf"/>
</dbReference>
<feature type="domain" description="Sigma-54 factor interaction" evidence="6">
    <location>
        <begin position="227"/>
        <end position="456"/>
    </location>
</feature>
<comment type="caution">
    <text evidence="7">The sequence shown here is derived from an EMBL/GenBank/DDBJ whole genome shotgun (WGS) entry which is preliminary data.</text>
</comment>
<name>A0ABS7XCY3_9GAMM</name>
<sequence length="544" mass="60724">MNSLENPLLTLVDVLNVSQAIAKTRDLDSQLNIIVETAQKLASAEASCIYLLDKTQRFLVPKVWQGSLLNHPKIMMSNIPLTSSSRDHLTEISAYCAVTGQLVSVEDIYSYSGFNFKEFYNNDCITNLHTKSILAVPLTDREGISTGVMMLFNHTLRGPDQVEGFPVDLENLVRGVAAIAAISISNSLLLNEKQTLLRQQDELNASLIVENKELKGRISKSLQSDQIIGRSHAMQTVFALIEKVASSTATVLLSGETGTGKELFAVTIHQNSPVKKGKFIAQNCAAFPADLLESEMFGYHKGAFSGATCNKKGLFEEAHNGTLFLDEIGEMPMSLQSKLLRVLQEGEVRPLGSTTTVKVNVRIIAATNRALLDMVKEGTFREDLYYRLNVFPIRLPSLRERVTDIPTLTYYFVDKYAKQYGKKIKQIEPKVLDFLQSYPFPGNVRELQNVIERAVILAGDRCVIAFDSLPVELKERKPVEKFDSAINLENKTLKDVVGQYEADILRKKLAENKGNQTITANQLGLSRRTLVEKLSRYSLRRLDD</sequence>
<organism evidence="7 8">
    <name type="scientific">Rheinheimera maricola</name>
    <dbReference type="NCBI Taxonomy" id="2793282"/>
    <lineage>
        <taxon>Bacteria</taxon>
        <taxon>Pseudomonadati</taxon>
        <taxon>Pseudomonadota</taxon>
        <taxon>Gammaproteobacteria</taxon>
        <taxon>Chromatiales</taxon>
        <taxon>Chromatiaceae</taxon>
        <taxon>Rheinheimera</taxon>
    </lineage>
</organism>
<keyword evidence="5" id="KW-0804">Transcription</keyword>
<evidence type="ECO:0000313" key="8">
    <source>
        <dbReference type="Proteomes" id="UP000663814"/>
    </source>
</evidence>